<sequence>MITTGFVTARRLDPRQVTVNSLHPATYMPTKMVLESIGYSIDSLDTGLNATLRLILAPELEGVTGEFFDRASAAQAHPDAYNARIQQQLWDLSTRLTTQPS</sequence>
<dbReference type="RefSeq" id="WP_185448777.1">
    <property type="nucleotide sequence ID" value="NZ_CP043661.1"/>
</dbReference>
<reference evidence="2" key="1">
    <citation type="submission" date="2019-09" db="EMBL/GenBank/DDBJ databases">
        <title>Antimicrobial potential of Antarctic Bacteria.</title>
        <authorList>
            <person name="Benaud N."/>
            <person name="Edwards R.J."/>
            <person name="Ferrari B.C."/>
        </authorList>
    </citation>
    <scope>NUCLEOTIDE SEQUENCE [LARGE SCALE GENOMIC DNA]</scope>
    <source>
        <strain evidence="2">SPB151</strain>
    </source>
</reference>
<proteinExistence type="predicted"/>
<evidence type="ECO:0000313" key="1">
    <source>
        <dbReference type="EMBL" id="QNE19496.1"/>
    </source>
</evidence>
<protein>
    <recommendedName>
        <fullName evidence="3">SDR family oxidoreductase</fullName>
    </recommendedName>
</protein>
<evidence type="ECO:0008006" key="3">
    <source>
        <dbReference type="Google" id="ProtNLM"/>
    </source>
</evidence>
<keyword evidence="2" id="KW-1185">Reference proteome</keyword>
<dbReference type="EMBL" id="CP043661">
    <property type="protein sequence ID" value="QNE19496.1"/>
    <property type="molecule type" value="Genomic_DNA"/>
</dbReference>
<dbReference type="Gene3D" id="3.40.50.720">
    <property type="entry name" value="NAD(P)-binding Rossmann-like Domain"/>
    <property type="match status" value="1"/>
</dbReference>
<name>A0A7G6WZT1_9ACTN</name>
<reference evidence="1 2" key="2">
    <citation type="journal article" date="2020" name="Microbiol. Resour. Announc.">
        <title>Antarctic desert soil bacteria exhibit high novel natural product potential, evaluated through long-read genome sequencing and comparative genomics.</title>
        <authorList>
            <person name="Benaud N."/>
            <person name="Edwards R.J."/>
            <person name="Amos T.G."/>
            <person name="D'Agostino P.M."/>
            <person name="Gutierrez-Chavez C."/>
            <person name="Montgomery K."/>
            <person name="Nicetic I."/>
            <person name="Ferrari B.C."/>
        </authorList>
    </citation>
    <scope>NUCLEOTIDE SEQUENCE [LARGE SCALE GENOMIC DNA]</scope>
    <source>
        <strain evidence="1 2">SPB151</strain>
    </source>
</reference>
<organism evidence="1 2">
    <name type="scientific">Kribbella qitaiheensis</name>
    <dbReference type="NCBI Taxonomy" id="1544730"/>
    <lineage>
        <taxon>Bacteria</taxon>
        <taxon>Bacillati</taxon>
        <taxon>Actinomycetota</taxon>
        <taxon>Actinomycetes</taxon>
        <taxon>Propionibacteriales</taxon>
        <taxon>Kribbellaceae</taxon>
        <taxon>Kribbella</taxon>
    </lineage>
</organism>
<dbReference type="Proteomes" id="UP000515563">
    <property type="component" value="Chromosome"/>
</dbReference>
<evidence type="ECO:0000313" key="2">
    <source>
        <dbReference type="Proteomes" id="UP000515563"/>
    </source>
</evidence>
<dbReference type="AlphaFoldDB" id="A0A7G6WZT1"/>
<dbReference type="KEGG" id="kqi:F1D05_18235"/>
<gene>
    <name evidence="1" type="ORF">F1D05_18235</name>
</gene>
<accession>A0A7G6WZT1</accession>